<feature type="compositionally biased region" description="Basic and acidic residues" evidence="1">
    <location>
        <begin position="95"/>
        <end position="111"/>
    </location>
</feature>
<proteinExistence type="predicted"/>
<dbReference type="Proteomes" id="UP000583929">
    <property type="component" value="Unassembled WGS sequence"/>
</dbReference>
<organism evidence="2 3">
    <name type="scientific">Cannabis sativa</name>
    <name type="common">Hemp</name>
    <name type="synonym">Marijuana</name>
    <dbReference type="NCBI Taxonomy" id="3483"/>
    <lineage>
        <taxon>Eukaryota</taxon>
        <taxon>Viridiplantae</taxon>
        <taxon>Streptophyta</taxon>
        <taxon>Embryophyta</taxon>
        <taxon>Tracheophyta</taxon>
        <taxon>Spermatophyta</taxon>
        <taxon>Magnoliopsida</taxon>
        <taxon>eudicotyledons</taxon>
        <taxon>Gunneridae</taxon>
        <taxon>Pentapetalae</taxon>
        <taxon>rosids</taxon>
        <taxon>fabids</taxon>
        <taxon>Rosales</taxon>
        <taxon>Cannabaceae</taxon>
        <taxon>Cannabis</taxon>
    </lineage>
</organism>
<dbReference type="AlphaFoldDB" id="A0A7J6G4E7"/>
<dbReference type="EMBL" id="JAATIQ010000141">
    <property type="protein sequence ID" value="KAF4377826.1"/>
    <property type="molecule type" value="Genomic_DNA"/>
</dbReference>
<feature type="region of interest" description="Disordered" evidence="1">
    <location>
        <begin position="95"/>
        <end position="117"/>
    </location>
</feature>
<name>A0A7J6G4E7_CANSA</name>
<evidence type="ECO:0000256" key="1">
    <source>
        <dbReference type="SAM" id="MobiDB-lite"/>
    </source>
</evidence>
<keyword evidence="3" id="KW-1185">Reference proteome</keyword>
<comment type="caution">
    <text evidence="2">The sequence shown here is derived from an EMBL/GenBank/DDBJ whole genome shotgun (WGS) entry which is preliminary data.</text>
</comment>
<evidence type="ECO:0000313" key="2">
    <source>
        <dbReference type="EMBL" id="KAF4377826.1"/>
    </source>
</evidence>
<sequence>MREEKPTPAQRERILNKQLHNLIEQLVSKQAQAKGLVRSGSEKGFASSDYIVEPNYKNLYSSGGQNESQQRLIIEPQASFAGKGNRTLTLLEKKLTPGCHQPEKEMSEDGRRRRRWR</sequence>
<reference evidence="2 3" key="1">
    <citation type="journal article" date="2020" name="bioRxiv">
        <title>Sequence and annotation of 42 cannabis genomes reveals extensive copy number variation in cannabinoid synthesis and pathogen resistance genes.</title>
        <authorList>
            <person name="Mckernan K.J."/>
            <person name="Helbert Y."/>
            <person name="Kane L.T."/>
            <person name="Ebling H."/>
            <person name="Zhang L."/>
            <person name="Liu B."/>
            <person name="Eaton Z."/>
            <person name="Mclaughlin S."/>
            <person name="Kingan S."/>
            <person name="Baybayan P."/>
            <person name="Concepcion G."/>
            <person name="Jordan M."/>
            <person name="Riva A."/>
            <person name="Barbazuk W."/>
            <person name="Harkins T."/>
        </authorList>
    </citation>
    <scope>NUCLEOTIDE SEQUENCE [LARGE SCALE GENOMIC DNA]</scope>
    <source>
        <strain evidence="3">cv. Jamaican Lion 4</strain>
        <tissue evidence="2">Leaf</tissue>
    </source>
</reference>
<protein>
    <submittedName>
        <fullName evidence="2">Uncharacterized protein</fullName>
    </submittedName>
</protein>
<accession>A0A7J6G4E7</accession>
<dbReference type="PANTHER" id="PTHR37761">
    <property type="entry name" value="OS09G0108400 PROTEIN"/>
    <property type="match status" value="1"/>
</dbReference>
<evidence type="ECO:0000313" key="3">
    <source>
        <dbReference type="Proteomes" id="UP000583929"/>
    </source>
</evidence>
<dbReference type="PANTHER" id="PTHR37761:SF2">
    <property type="entry name" value="OS09G0108400 PROTEIN"/>
    <property type="match status" value="1"/>
</dbReference>
<gene>
    <name evidence="2" type="ORF">G4B88_031492</name>
</gene>